<dbReference type="Proteomes" id="UP001562425">
    <property type="component" value="Unassembled WGS sequence"/>
</dbReference>
<evidence type="ECO:0000313" key="2">
    <source>
        <dbReference type="EMBL" id="KAL1379124.1"/>
    </source>
</evidence>
<keyword evidence="3" id="KW-1185">Reference proteome</keyword>
<accession>A0ABD1CRS5</accession>
<protein>
    <submittedName>
        <fullName evidence="2">Uncharacterized protein</fullName>
    </submittedName>
</protein>
<feature type="coiled-coil region" evidence="1">
    <location>
        <begin position="133"/>
        <end position="160"/>
    </location>
</feature>
<gene>
    <name evidence="2" type="ORF">pipiens_015136</name>
</gene>
<reference evidence="2 3" key="1">
    <citation type="submission" date="2024-05" db="EMBL/GenBank/DDBJ databases">
        <title>Culex pipiens pipiens assembly and annotation.</title>
        <authorList>
            <person name="Alout H."/>
            <person name="Durand T."/>
        </authorList>
    </citation>
    <scope>NUCLEOTIDE SEQUENCE [LARGE SCALE GENOMIC DNA]</scope>
    <source>
        <strain evidence="2">HA-2024</strain>
        <tissue evidence="2">Whole body</tissue>
    </source>
</reference>
<keyword evidence="1" id="KW-0175">Coiled coil</keyword>
<comment type="caution">
    <text evidence="2">The sequence shown here is derived from an EMBL/GenBank/DDBJ whole genome shotgun (WGS) entry which is preliminary data.</text>
</comment>
<dbReference type="SUPFAM" id="SSF57997">
    <property type="entry name" value="Tropomyosin"/>
    <property type="match status" value="1"/>
</dbReference>
<organism evidence="2 3">
    <name type="scientific">Culex pipiens pipiens</name>
    <name type="common">Northern house mosquito</name>
    <dbReference type="NCBI Taxonomy" id="38569"/>
    <lineage>
        <taxon>Eukaryota</taxon>
        <taxon>Metazoa</taxon>
        <taxon>Ecdysozoa</taxon>
        <taxon>Arthropoda</taxon>
        <taxon>Hexapoda</taxon>
        <taxon>Insecta</taxon>
        <taxon>Pterygota</taxon>
        <taxon>Neoptera</taxon>
        <taxon>Endopterygota</taxon>
        <taxon>Diptera</taxon>
        <taxon>Nematocera</taxon>
        <taxon>Culicoidea</taxon>
        <taxon>Culicidae</taxon>
        <taxon>Culicinae</taxon>
        <taxon>Culicini</taxon>
        <taxon>Culex</taxon>
        <taxon>Culex</taxon>
    </lineage>
</organism>
<sequence>MIRRIVTGPFRTTVKAQHTVDPEDPDEFESCCDGSVERCTELTEFREELARKRGLRQAKMADIKQEMEQLRASLTEERSKNRALIRYIQSKEAGSSEPFAEQTTLTIVETAAEAEAEQSDTNTDARLTVKKDLAESQLQLQQANGELLSLQSTIDQLRGQIQALQTPSEEEQAARDERNREFRKQQADLADAQFHLQLANAEVLSMQTDISQLKTQIKGLKDVIKAGKEIINIREDQVEKLKAKLRQIEDSLAEREMQIMSSDLRRQYERQMANIRSLRELYEERERVSRMERDNLLRQLELRKNDLEAEQEK</sequence>
<dbReference type="EMBL" id="JBEHCU010009865">
    <property type="protein sequence ID" value="KAL1379124.1"/>
    <property type="molecule type" value="Genomic_DNA"/>
</dbReference>
<proteinExistence type="predicted"/>
<evidence type="ECO:0000256" key="1">
    <source>
        <dbReference type="SAM" id="Coils"/>
    </source>
</evidence>
<name>A0ABD1CRS5_CULPP</name>
<evidence type="ECO:0000313" key="3">
    <source>
        <dbReference type="Proteomes" id="UP001562425"/>
    </source>
</evidence>
<dbReference type="AlphaFoldDB" id="A0ABD1CRS5"/>
<feature type="coiled-coil region" evidence="1">
    <location>
        <begin position="196"/>
        <end position="313"/>
    </location>
</feature>
<dbReference type="Gene3D" id="1.10.287.1490">
    <property type="match status" value="1"/>
</dbReference>